<gene>
    <name evidence="1" type="ORF">PUN28_000631</name>
</gene>
<dbReference type="EMBL" id="JADYXP020000001">
    <property type="protein sequence ID" value="KAL0133019.1"/>
    <property type="molecule type" value="Genomic_DNA"/>
</dbReference>
<accession>A0AAW2H0E6</accession>
<proteinExistence type="predicted"/>
<name>A0AAW2H0E6_9HYME</name>
<organism evidence="1 2">
    <name type="scientific">Cardiocondyla obscurior</name>
    <dbReference type="NCBI Taxonomy" id="286306"/>
    <lineage>
        <taxon>Eukaryota</taxon>
        <taxon>Metazoa</taxon>
        <taxon>Ecdysozoa</taxon>
        <taxon>Arthropoda</taxon>
        <taxon>Hexapoda</taxon>
        <taxon>Insecta</taxon>
        <taxon>Pterygota</taxon>
        <taxon>Neoptera</taxon>
        <taxon>Endopterygota</taxon>
        <taxon>Hymenoptera</taxon>
        <taxon>Apocrita</taxon>
        <taxon>Aculeata</taxon>
        <taxon>Formicoidea</taxon>
        <taxon>Formicidae</taxon>
        <taxon>Myrmicinae</taxon>
        <taxon>Cardiocondyla</taxon>
    </lineage>
</organism>
<sequence length="105" mass="12289">MPEFNSVNYTRGFMDLPHYQSVLPLAVEITRGHRRGYGKIRYEIYVHDVASIFPHTYIHFPSTSSMRYIASLRDDVGDPEFAFPRKIRQGRVRGSERRERKGGSR</sequence>
<evidence type="ECO:0000313" key="1">
    <source>
        <dbReference type="EMBL" id="KAL0133019.1"/>
    </source>
</evidence>
<protein>
    <submittedName>
        <fullName evidence="1">Uncharacterized protein</fullName>
    </submittedName>
</protein>
<keyword evidence="2" id="KW-1185">Reference proteome</keyword>
<dbReference type="Proteomes" id="UP001430953">
    <property type="component" value="Unassembled WGS sequence"/>
</dbReference>
<evidence type="ECO:0000313" key="2">
    <source>
        <dbReference type="Proteomes" id="UP001430953"/>
    </source>
</evidence>
<reference evidence="1 2" key="1">
    <citation type="submission" date="2023-03" db="EMBL/GenBank/DDBJ databases">
        <title>High recombination rates correlate with genetic variation in Cardiocondyla obscurior ants.</title>
        <authorList>
            <person name="Errbii M."/>
        </authorList>
    </citation>
    <scope>NUCLEOTIDE SEQUENCE [LARGE SCALE GENOMIC DNA]</scope>
    <source>
        <strain evidence="1">Alpha-2009</strain>
        <tissue evidence="1">Whole body</tissue>
    </source>
</reference>
<comment type="caution">
    <text evidence="1">The sequence shown here is derived from an EMBL/GenBank/DDBJ whole genome shotgun (WGS) entry which is preliminary data.</text>
</comment>
<dbReference type="AlphaFoldDB" id="A0AAW2H0E6"/>